<dbReference type="GO" id="GO:0015562">
    <property type="term" value="F:efflux transmembrane transporter activity"/>
    <property type="evidence" value="ECO:0007669"/>
    <property type="project" value="InterPro"/>
</dbReference>
<dbReference type="GO" id="GO:1990281">
    <property type="term" value="C:efflux pump complex"/>
    <property type="evidence" value="ECO:0007669"/>
    <property type="project" value="TreeGrafter"/>
</dbReference>
<evidence type="ECO:0008006" key="11">
    <source>
        <dbReference type="Google" id="ProtNLM"/>
    </source>
</evidence>
<keyword evidence="6" id="KW-0472">Membrane</keyword>
<evidence type="ECO:0000256" key="6">
    <source>
        <dbReference type="ARBA" id="ARBA00023136"/>
    </source>
</evidence>
<keyword evidence="10" id="KW-1185">Reference proteome</keyword>
<keyword evidence="8" id="KW-0732">Signal</keyword>
<dbReference type="InterPro" id="IPR003423">
    <property type="entry name" value="OMP_efflux"/>
</dbReference>
<keyword evidence="7" id="KW-0998">Cell outer membrane</keyword>
<keyword evidence="5" id="KW-0812">Transmembrane</keyword>
<dbReference type="PANTHER" id="PTHR30026">
    <property type="entry name" value="OUTER MEMBRANE PROTEIN TOLC"/>
    <property type="match status" value="1"/>
</dbReference>
<comment type="subcellular location">
    <subcellularLocation>
        <location evidence="1">Cell outer membrane</location>
    </subcellularLocation>
</comment>
<sequence length="472" mass="52160">MVMKKKILVSACVLGISASGIASNANAEDLSAVYKMAMTENPNISLAKEQVSEGVANQVNAFMGYLPQVSATFDREWVKQRIDRSDNTVFALGKGNFDNRQRTFQLQQHIFSFETIMNIVSSDMGRMRLKESLETAKQDVGYQAIEAYLGTLAAADDARLARIENASMAERQVDILTRQKQGLATSYEADLVEARLAEAEARVVATRTSYQRAFAQLQRRVGNLPASLATLANNVSLPKLDETDVDHWLEAALKSSPRVRAMDYSIDERRAALAADVGQAMPTFDFIFTDTRRDSGGSLFGGGSLTHEGVAMLRLNVPLFNPGGRGYEALETRSQVDQARYQRAIYLRELRETVASTINELVNGPERIRALVKGVQTHRRIVDAVKIKFDAGQSTVLDVLDEDEDLFAMERRALAAIYSHLLNFALIHQVTGTLGNDQIASINQLLDPTLPMITAGTDFSQYDHDTMPISVQ</sequence>
<evidence type="ECO:0000313" key="9">
    <source>
        <dbReference type="EMBL" id="OSQ36409.1"/>
    </source>
</evidence>
<evidence type="ECO:0000256" key="8">
    <source>
        <dbReference type="SAM" id="SignalP"/>
    </source>
</evidence>
<evidence type="ECO:0000256" key="1">
    <source>
        <dbReference type="ARBA" id="ARBA00004442"/>
    </source>
</evidence>
<accession>A0A1Y2KWM6</accession>
<dbReference type="GO" id="GO:0009279">
    <property type="term" value="C:cell outer membrane"/>
    <property type="evidence" value="ECO:0007669"/>
    <property type="project" value="UniProtKB-SubCell"/>
</dbReference>
<evidence type="ECO:0000256" key="7">
    <source>
        <dbReference type="ARBA" id="ARBA00023237"/>
    </source>
</evidence>
<feature type="signal peptide" evidence="8">
    <location>
        <begin position="1"/>
        <end position="27"/>
    </location>
</feature>
<evidence type="ECO:0000256" key="2">
    <source>
        <dbReference type="ARBA" id="ARBA00007613"/>
    </source>
</evidence>
<reference evidence="9 10" key="1">
    <citation type="submission" date="2014-03" db="EMBL/GenBank/DDBJ databases">
        <title>The draft genome sequence of Thalassospira mesophila JCM 18969.</title>
        <authorList>
            <person name="Lai Q."/>
            <person name="Shao Z."/>
        </authorList>
    </citation>
    <scope>NUCLEOTIDE SEQUENCE [LARGE SCALE GENOMIC DNA]</scope>
    <source>
        <strain evidence="9 10">JCM 18969</strain>
    </source>
</reference>
<evidence type="ECO:0000313" key="10">
    <source>
        <dbReference type="Proteomes" id="UP000193391"/>
    </source>
</evidence>
<dbReference type="AlphaFoldDB" id="A0A1Y2KWM6"/>
<dbReference type="STRING" id="1293891.TMES_18110"/>
<gene>
    <name evidence="9" type="ORF">TMES_18110</name>
</gene>
<dbReference type="PANTHER" id="PTHR30026:SF20">
    <property type="entry name" value="OUTER MEMBRANE PROTEIN TOLC"/>
    <property type="match status" value="1"/>
</dbReference>
<dbReference type="EMBL" id="JFKA01000011">
    <property type="protein sequence ID" value="OSQ36409.1"/>
    <property type="molecule type" value="Genomic_DNA"/>
</dbReference>
<feature type="chain" id="PRO_5012056405" description="Type I secretion protein TolC" evidence="8">
    <location>
        <begin position="28"/>
        <end position="472"/>
    </location>
</feature>
<dbReference type="InterPro" id="IPR051906">
    <property type="entry name" value="TolC-like"/>
</dbReference>
<protein>
    <recommendedName>
        <fullName evidence="11">Type I secretion protein TolC</fullName>
    </recommendedName>
</protein>
<name>A0A1Y2KWM6_9PROT</name>
<comment type="similarity">
    <text evidence="2">Belongs to the outer membrane factor (OMF) (TC 1.B.17) family.</text>
</comment>
<evidence type="ECO:0000256" key="5">
    <source>
        <dbReference type="ARBA" id="ARBA00022692"/>
    </source>
</evidence>
<dbReference type="SUPFAM" id="SSF56954">
    <property type="entry name" value="Outer membrane efflux proteins (OEP)"/>
    <property type="match status" value="1"/>
</dbReference>
<organism evidence="9 10">
    <name type="scientific">Thalassospira mesophila</name>
    <dbReference type="NCBI Taxonomy" id="1293891"/>
    <lineage>
        <taxon>Bacteria</taxon>
        <taxon>Pseudomonadati</taxon>
        <taxon>Pseudomonadota</taxon>
        <taxon>Alphaproteobacteria</taxon>
        <taxon>Rhodospirillales</taxon>
        <taxon>Thalassospiraceae</taxon>
        <taxon>Thalassospira</taxon>
    </lineage>
</organism>
<keyword evidence="3" id="KW-0813">Transport</keyword>
<dbReference type="Gene3D" id="1.20.1600.10">
    <property type="entry name" value="Outer membrane efflux proteins (OEP)"/>
    <property type="match status" value="1"/>
</dbReference>
<dbReference type="Pfam" id="PF02321">
    <property type="entry name" value="OEP"/>
    <property type="match status" value="1"/>
</dbReference>
<proteinExistence type="inferred from homology"/>
<keyword evidence="4" id="KW-1134">Transmembrane beta strand</keyword>
<dbReference type="Proteomes" id="UP000193391">
    <property type="component" value="Unassembled WGS sequence"/>
</dbReference>
<dbReference type="GO" id="GO:0015288">
    <property type="term" value="F:porin activity"/>
    <property type="evidence" value="ECO:0007669"/>
    <property type="project" value="TreeGrafter"/>
</dbReference>
<evidence type="ECO:0000256" key="4">
    <source>
        <dbReference type="ARBA" id="ARBA00022452"/>
    </source>
</evidence>
<evidence type="ECO:0000256" key="3">
    <source>
        <dbReference type="ARBA" id="ARBA00022448"/>
    </source>
</evidence>
<comment type="caution">
    <text evidence="9">The sequence shown here is derived from an EMBL/GenBank/DDBJ whole genome shotgun (WGS) entry which is preliminary data.</text>
</comment>